<proteinExistence type="predicted"/>
<gene>
    <name evidence="2" type="ORF">VSF3289_02899</name>
    <name evidence="1" type="ORF">VSF3289_04364</name>
</gene>
<evidence type="ECO:0000313" key="2">
    <source>
        <dbReference type="EMBL" id="ODS12574.1"/>
    </source>
</evidence>
<accession>A0A1E3WHF4</accession>
<organism evidence="1 3">
    <name type="scientific">Vibrio scophthalmi</name>
    <dbReference type="NCBI Taxonomy" id="45658"/>
    <lineage>
        <taxon>Bacteria</taxon>
        <taxon>Pseudomonadati</taxon>
        <taxon>Pseudomonadota</taxon>
        <taxon>Gammaproteobacteria</taxon>
        <taxon>Vibrionales</taxon>
        <taxon>Vibrionaceae</taxon>
        <taxon>Vibrio</taxon>
    </lineage>
</organism>
<dbReference type="AlphaFoldDB" id="A0A1E3WHF4"/>
<comment type="caution">
    <text evidence="1">The sequence shown here is derived from an EMBL/GenBank/DDBJ whole genome shotgun (WGS) entry which is preliminary data.</text>
</comment>
<reference evidence="1 3" key="1">
    <citation type="submission" date="2016-08" db="EMBL/GenBank/DDBJ databases">
        <title>Genome sequencing of Vibrio scophthalmi strain FP3289, an isolated from Paralichthys olivaceus.</title>
        <authorList>
            <person name="Han H.-J."/>
        </authorList>
    </citation>
    <scope>NUCLEOTIDE SEQUENCE [LARGE SCALE GENOMIC DNA]</scope>
    <source>
        <strain evidence="1 3">FP3289</strain>
    </source>
</reference>
<dbReference type="EMBL" id="MDCJ01000007">
    <property type="protein sequence ID" value="ODS05223.1"/>
    <property type="molecule type" value="Genomic_DNA"/>
</dbReference>
<dbReference type="Proteomes" id="UP000095131">
    <property type="component" value="Unassembled WGS sequence"/>
</dbReference>
<dbReference type="EMBL" id="MDCJ01000002">
    <property type="protein sequence ID" value="ODS12574.1"/>
    <property type="molecule type" value="Genomic_DNA"/>
</dbReference>
<dbReference type="RefSeq" id="WP_244882133.1">
    <property type="nucleotide sequence ID" value="NZ_MDCJ01000002.1"/>
</dbReference>
<name>A0A1E3WHF4_9VIBR</name>
<protein>
    <submittedName>
        <fullName evidence="1">Uncharacterized protein</fullName>
    </submittedName>
</protein>
<evidence type="ECO:0000313" key="1">
    <source>
        <dbReference type="EMBL" id="ODS05223.1"/>
    </source>
</evidence>
<sequence length="78" mass="9084">MDEDNFAQAKSIVDLPITDLIHAPCPDMVAYENYDPQKTRRAQFLIQKLREKHGLKKPEKKPAKPLNYRCTEQGCIER</sequence>
<evidence type="ECO:0000313" key="3">
    <source>
        <dbReference type="Proteomes" id="UP000095131"/>
    </source>
</evidence>